<keyword evidence="2" id="KW-0813">Transport</keyword>
<evidence type="ECO:0000313" key="10">
    <source>
        <dbReference type="Proteomes" id="UP001156441"/>
    </source>
</evidence>
<dbReference type="PRINTS" id="PR01036">
    <property type="entry name" value="TCRTETB"/>
</dbReference>
<dbReference type="EMBL" id="JAFFZE010000004">
    <property type="protein sequence ID" value="MCT2581811.1"/>
    <property type="molecule type" value="Genomic_DNA"/>
</dbReference>
<keyword evidence="5 7" id="KW-1133">Transmembrane helix</keyword>
<evidence type="ECO:0000259" key="8">
    <source>
        <dbReference type="PROSITE" id="PS50850"/>
    </source>
</evidence>
<evidence type="ECO:0000256" key="6">
    <source>
        <dbReference type="ARBA" id="ARBA00023136"/>
    </source>
</evidence>
<feature type="transmembrane region" description="Helical" evidence="7">
    <location>
        <begin position="53"/>
        <end position="72"/>
    </location>
</feature>
<dbReference type="PROSITE" id="PS50850">
    <property type="entry name" value="MFS"/>
    <property type="match status" value="1"/>
</dbReference>
<proteinExistence type="predicted"/>
<keyword evidence="3" id="KW-1003">Cell membrane</keyword>
<evidence type="ECO:0000256" key="1">
    <source>
        <dbReference type="ARBA" id="ARBA00004651"/>
    </source>
</evidence>
<sequence length="534" mass="56417">MTTTEPAPLLLTQRRIWIIFSALIAGMLLASLDQTIVSTAMPTLVGQLGGVEHQVWITTAYLLATTIVMPIYGKFGDVLGRRRLFLVAIALFTLASVGCAFADDFWTFVVFRALQGLGGGGLMILSQAIIADIVPANERGKYLGPLGAIFGLAAVGGPLLGGFFVDHLTWRWAFYINIPIGIAAFVIAFVALTLPDKKATKPIDVLGVVFLSIATTCLIFFTDFGGDNAHGWSALSTWSWGTGLVVAAVAFVLTERRAADPIIPLSLFRNRIFVNATAIGLALGLGMFAAISFVPTFLQMSSGTSAAASGLLLLPMMVGLIITSVLSGALITKTGRYRMYPILGTVVTAAAMIAMTSLAADTPIWLVCSYLFVFGAGLGLIIQVVVLVVQNAVPASEIGTATSTNNYFREVGGALGVAVFGTIFTTRLTENLTSAFTEAGASASDAASATATLDPTVLNQLPEPVRDQVVTAYADALAPVFWYLLPFIGVAFLLSLFLKQIPLSDVAGLVARGEAIGGEEAERREAEIRTETTR</sequence>
<name>A0ABT2J1T1_9PSEU</name>
<feature type="transmembrane region" description="Helical" evidence="7">
    <location>
        <begin position="480"/>
        <end position="498"/>
    </location>
</feature>
<feature type="transmembrane region" description="Helical" evidence="7">
    <location>
        <begin position="142"/>
        <end position="160"/>
    </location>
</feature>
<accession>A0ABT2J1T1</accession>
<feature type="transmembrane region" description="Helical" evidence="7">
    <location>
        <begin position="16"/>
        <end position="41"/>
    </location>
</feature>
<dbReference type="PANTHER" id="PTHR23501">
    <property type="entry name" value="MAJOR FACILITATOR SUPERFAMILY"/>
    <property type="match status" value="1"/>
</dbReference>
<feature type="domain" description="Major facilitator superfamily (MFS) profile" evidence="8">
    <location>
        <begin position="19"/>
        <end position="503"/>
    </location>
</feature>
<feature type="transmembrane region" description="Helical" evidence="7">
    <location>
        <begin position="232"/>
        <end position="253"/>
    </location>
</feature>
<gene>
    <name evidence="9" type="ORF">JT362_01595</name>
</gene>
<dbReference type="CDD" id="cd17502">
    <property type="entry name" value="MFS_Azr1_MDR_like"/>
    <property type="match status" value="1"/>
</dbReference>
<feature type="transmembrane region" description="Helical" evidence="7">
    <location>
        <begin position="109"/>
        <end position="130"/>
    </location>
</feature>
<dbReference type="RefSeq" id="WP_260189172.1">
    <property type="nucleotide sequence ID" value="NZ_JAFFZE010000004.1"/>
</dbReference>
<dbReference type="InterPro" id="IPR004638">
    <property type="entry name" value="EmrB-like"/>
</dbReference>
<feature type="transmembrane region" description="Helical" evidence="7">
    <location>
        <begin position="410"/>
        <end position="428"/>
    </location>
</feature>
<evidence type="ECO:0000256" key="2">
    <source>
        <dbReference type="ARBA" id="ARBA00022448"/>
    </source>
</evidence>
<dbReference type="InterPro" id="IPR036259">
    <property type="entry name" value="MFS_trans_sf"/>
</dbReference>
<comment type="subcellular location">
    <subcellularLocation>
        <location evidence="1">Cell membrane</location>
        <topology evidence="1">Multi-pass membrane protein</topology>
    </subcellularLocation>
</comment>
<comment type="caution">
    <text evidence="9">The sequence shown here is derived from an EMBL/GenBank/DDBJ whole genome shotgun (WGS) entry which is preliminary data.</text>
</comment>
<dbReference type="Gene3D" id="1.20.1720.10">
    <property type="entry name" value="Multidrug resistance protein D"/>
    <property type="match status" value="1"/>
</dbReference>
<protein>
    <submittedName>
        <fullName evidence="9">MFS transporter</fullName>
    </submittedName>
</protein>
<keyword evidence="10" id="KW-1185">Reference proteome</keyword>
<dbReference type="Pfam" id="PF07690">
    <property type="entry name" value="MFS_1"/>
    <property type="match status" value="1"/>
</dbReference>
<evidence type="ECO:0000313" key="9">
    <source>
        <dbReference type="EMBL" id="MCT2581811.1"/>
    </source>
</evidence>
<feature type="transmembrane region" description="Helical" evidence="7">
    <location>
        <begin position="84"/>
        <end position="103"/>
    </location>
</feature>
<feature type="transmembrane region" description="Helical" evidence="7">
    <location>
        <begin position="364"/>
        <end position="389"/>
    </location>
</feature>
<feature type="transmembrane region" description="Helical" evidence="7">
    <location>
        <begin position="339"/>
        <end position="358"/>
    </location>
</feature>
<dbReference type="Proteomes" id="UP001156441">
    <property type="component" value="Unassembled WGS sequence"/>
</dbReference>
<dbReference type="InterPro" id="IPR020846">
    <property type="entry name" value="MFS_dom"/>
</dbReference>
<evidence type="ECO:0000256" key="4">
    <source>
        <dbReference type="ARBA" id="ARBA00022692"/>
    </source>
</evidence>
<evidence type="ECO:0000256" key="5">
    <source>
        <dbReference type="ARBA" id="ARBA00022989"/>
    </source>
</evidence>
<keyword evidence="6 7" id="KW-0472">Membrane</keyword>
<dbReference type="NCBIfam" id="TIGR00711">
    <property type="entry name" value="efflux_EmrB"/>
    <property type="match status" value="1"/>
</dbReference>
<evidence type="ECO:0000256" key="7">
    <source>
        <dbReference type="SAM" id="Phobius"/>
    </source>
</evidence>
<evidence type="ECO:0000256" key="3">
    <source>
        <dbReference type="ARBA" id="ARBA00022475"/>
    </source>
</evidence>
<keyword evidence="4 7" id="KW-0812">Transmembrane</keyword>
<feature type="transmembrane region" description="Helical" evidence="7">
    <location>
        <begin position="206"/>
        <end position="226"/>
    </location>
</feature>
<dbReference type="Gene3D" id="1.20.1250.20">
    <property type="entry name" value="MFS general substrate transporter like domains"/>
    <property type="match status" value="1"/>
</dbReference>
<dbReference type="SUPFAM" id="SSF103473">
    <property type="entry name" value="MFS general substrate transporter"/>
    <property type="match status" value="1"/>
</dbReference>
<reference evidence="9 10" key="1">
    <citation type="submission" date="2021-02" db="EMBL/GenBank/DDBJ databases">
        <title>Actinophytocola xerophila sp. nov., isolated from soil of cotton cropping field.</title>
        <authorList>
            <person name="Huang R."/>
            <person name="Chen X."/>
            <person name="Ge X."/>
            <person name="Liu W."/>
        </authorList>
    </citation>
    <scope>NUCLEOTIDE SEQUENCE [LARGE SCALE GENOMIC DNA]</scope>
    <source>
        <strain evidence="9 10">S1-96</strain>
    </source>
</reference>
<feature type="transmembrane region" description="Helical" evidence="7">
    <location>
        <begin position="172"/>
        <end position="194"/>
    </location>
</feature>
<dbReference type="InterPro" id="IPR011701">
    <property type="entry name" value="MFS"/>
</dbReference>
<feature type="transmembrane region" description="Helical" evidence="7">
    <location>
        <begin position="306"/>
        <end position="332"/>
    </location>
</feature>
<organism evidence="9 10">
    <name type="scientific">Actinophytocola gossypii</name>
    <dbReference type="NCBI Taxonomy" id="2812003"/>
    <lineage>
        <taxon>Bacteria</taxon>
        <taxon>Bacillati</taxon>
        <taxon>Actinomycetota</taxon>
        <taxon>Actinomycetes</taxon>
        <taxon>Pseudonocardiales</taxon>
        <taxon>Pseudonocardiaceae</taxon>
    </lineage>
</organism>
<dbReference type="PANTHER" id="PTHR23501:SF197">
    <property type="entry name" value="COMD"/>
    <property type="match status" value="1"/>
</dbReference>
<feature type="transmembrane region" description="Helical" evidence="7">
    <location>
        <begin position="273"/>
        <end position="294"/>
    </location>
</feature>